<feature type="transmembrane region" description="Helical" evidence="1">
    <location>
        <begin position="9"/>
        <end position="29"/>
    </location>
</feature>
<keyword evidence="1" id="KW-0812">Transmembrane</keyword>
<keyword evidence="1" id="KW-1133">Transmembrane helix</keyword>
<sequence length="128" mass="13557">MILKPQKKAWLPLLIVGVPIGAFGAAVLVQGGLLTGVAAIGLAIMIVAYNGTIRLALTERQVRFKRFGLTVWSAPARGMTVESGRGGDLGAQSAWVFVLHSKQVGHVLRGWFADADIAALKAAMANHR</sequence>
<evidence type="ECO:0000256" key="1">
    <source>
        <dbReference type="SAM" id="Phobius"/>
    </source>
</evidence>
<gene>
    <name evidence="2" type="ORF">PQ455_18195</name>
</gene>
<dbReference type="RefSeq" id="WP_273687793.1">
    <property type="nucleotide sequence ID" value="NZ_CP117411.1"/>
</dbReference>
<keyword evidence="1" id="KW-0472">Membrane</keyword>
<feature type="transmembrane region" description="Helical" evidence="1">
    <location>
        <begin position="35"/>
        <end position="57"/>
    </location>
</feature>
<protein>
    <recommendedName>
        <fullName evidence="4">PH domain-containing protein</fullName>
    </recommendedName>
</protein>
<evidence type="ECO:0000313" key="3">
    <source>
        <dbReference type="Proteomes" id="UP001220395"/>
    </source>
</evidence>
<proteinExistence type="predicted"/>
<name>A0ABY7TKE7_9SPHN</name>
<evidence type="ECO:0000313" key="2">
    <source>
        <dbReference type="EMBL" id="WCT73513.1"/>
    </source>
</evidence>
<organism evidence="2 3">
    <name type="scientific">Sphingomonas naphthae</name>
    <dbReference type="NCBI Taxonomy" id="1813468"/>
    <lineage>
        <taxon>Bacteria</taxon>
        <taxon>Pseudomonadati</taxon>
        <taxon>Pseudomonadota</taxon>
        <taxon>Alphaproteobacteria</taxon>
        <taxon>Sphingomonadales</taxon>
        <taxon>Sphingomonadaceae</taxon>
        <taxon>Sphingomonas</taxon>
    </lineage>
</organism>
<accession>A0ABY7TKE7</accession>
<dbReference type="EMBL" id="CP117411">
    <property type="protein sequence ID" value="WCT73513.1"/>
    <property type="molecule type" value="Genomic_DNA"/>
</dbReference>
<evidence type="ECO:0008006" key="4">
    <source>
        <dbReference type="Google" id="ProtNLM"/>
    </source>
</evidence>
<reference evidence="2 3" key="1">
    <citation type="submission" date="2023-02" db="EMBL/GenBank/DDBJ databases">
        <title>Genome sequence of Sphingomonas naphthae.</title>
        <authorList>
            <person name="Kim S."/>
            <person name="Heo J."/>
            <person name="Kwon S.-W."/>
        </authorList>
    </citation>
    <scope>NUCLEOTIDE SEQUENCE [LARGE SCALE GENOMIC DNA]</scope>
    <source>
        <strain evidence="2 3">KACC 18716</strain>
    </source>
</reference>
<keyword evidence="3" id="KW-1185">Reference proteome</keyword>
<dbReference type="Proteomes" id="UP001220395">
    <property type="component" value="Chromosome"/>
</dbReference>